<dbReference type="InterPro" id="IPR006597">
    <property type="entry name" value="Sel1-like"/>
</dbReference>
<dbReference type="EMBL" id="CP047423">
    <property type="protein sequence ID" value="QPD04691.1"/>
    <property type="molecule type" value="Genomic_DNA"/>
</dbReference>
<dbReference type="InterPro" id="IPR011990">
    <property type="entry name" value="TPR-like_helical_dom_sf"/>
</dbReference>
<dbReference type="KEGG" id="nkf:Nkreftii_002465"/>
<dbReference type="Proteomes" id="UP000593737">
    <property type="component" value="Chromosome"/>
</dbReference>
<protein>
    <recommendedName>
        <fullName evidence="4">Beta-lactamase</fullName>
    </recommendedName>
</protein>
<dbReference type="Gene3D" id="1.25.40.10">
    <property type="entry name" value="Tetratricopeptide repeat domain"/>
    <property type="match status" value="1"/>
</dbReference>
<evidence type="ECO:0000256" key="1">
    <source>
        <dbReference type="SAM" id="MobiDB-lite"/>
    </source>
</evidence>
<dbReference type="Pfam" id="PF08238">
    <property type="entry name" value="Sel1"/>
    <property type="match status" value="3"/>
</dbReference>
<dbReference type="PANTHER" id="PTHR11102:SF160">
    <property type="entry name" value="ERAD-ASSOCIATED E3 UBIQUITIN-PROTEIN LIGASE COMPONENT HRD3"/>
    <property type="match status" value="1"/>
</dbReference>
<accession>A0A7S8FF67</accession>
<evidence type="ECO:0000313" key="2">
    <source>
        <dbReference type="EMBL" id="QPD04691.1"/>
    </source>
</evidence>
<dbReference type="InterPro" id="IPR050767">
    <property type="entry name" value="Sel1_AlgK"/>
</dbReference>
<dbReference type="PROSITE" id="PS51257">
    <property type="entry name" value="PROKAR_LIPOPROTEIN"/>
    <property type="match status" value="1"/>
</dbReference>
<proteinExistence type="predicted"/>
<sequence>MKACWQALVGVIVTVLCSLSGCIDPPTSPYVDVRDTVTRIDELRPVAEQGSAEEQYHLGLQYEKARPRDHREAVRWYRMAAMQRHAGAFYRLCALSDIGRGIPQDYQEALRWCRLAADHRHGAAMFLIATYYEKARGVPKDVVQAYQWYNLAAANGYEDGAKWRDRLARDMTPTQIAQAQFLARNWKPKGEEPSQEHEAPDSFQPE</sequence>
<evidence type="ECO:0008006" key="4">
    <source>
        <dbReference type="Google" id="ProtNLM"/>
    </source>
</evidence>
<evidence type="ECO:0000313" key="3">
    <source>
        <dbReference type="Proteomes" id="UP000593737"/>
    </source>
</evidence>
<feature type="region of interest" description="Disordered" evidence="1">
    <location>
        <begin position="186"/>
        <end position="206"/>
    </location>
</feature>
<dbReference type="AlphaFoldDB" id="A0A7S8FF67"/>
<reference evidence="2 3" key="1">
    <citation type="journal article" date="2020" name="ISME J.">
        <title>Enrichment and physiological characterization of a novel comammox Nitrospira indicates ammonium inhibition of complete nitrification.</title>
        <authorList>
            <person name="Sakoula D."/>
            <person name="Koch H."/>
            <person name="Frank J."/>
            <person name="Jetten M.S.M."/>
            <person name="van Kessel M.A.H.J."/>
            <person name="Lucker S."/>
        </authorList>
    </citation>
    <scope>NUCLEOTIDE SEQUENCE [LARGE SCALE GENOMIC DNA]</scope>
    <source>
        <strain evidence="2">Comreactor17</strain>
    </source>
</reference>
<organism evidence="2 3">
    <name type="scientific">Candidatus Nitrospira kreftii</name>
    <dbReference type="NCBI Taxonomy" id="2652173"/>
    <lineage>
        <taxon>Bacteria</taxon>
        <taxon>Pseudomonadati</taxon>
        <taxon>Nitrospirota</taxon>
        <taxon>Nitrospiria</taxon>
        <taxon>Nitrospirales</taxon>
        <taxon>Nitrospiraceae</taxon>
        <taxon>Nitrospira</taxon>
    </lineage>
</organism>
<gene>
    <name evidence="2" type="ORF">Nkreftii_002465</name>
</gene>
<dbReference type="SMART" id="SM00671">
    <property type="entry name" value="SEL1"/>
    <property type="match status" value="3"/>
</dbReference>
<feature type="compositionally biased region" description="Basic and acidic residues" evidence="1">
    <location>
        <begin position="188"/>
        <end position="200"/>
    </location>
</feature>
<dbReference type="PANTHER" id="PTHR11102">
    <property type="entry name" value="SEL-1-LIKE PROTEIN"/>
    <property type="match status" value="1"/>
</dbReference>
<dbReference type="SUPFAM" id="SSF81901">
    <property type="entry name" value="HCP-like"/>
    <property type="match status" value="1"/>
</dbReference>
<name>A0A7S8FF67_9BACT</name>